<keyword evidence="1" id="KW-0732">Signal</keyword>
<dbReference type="Pfam" id="PF03995">
    <property type="entry name" value="Inhibitor_I36"/>
    <property type="match status" value="1"/>
</dbReference>
<proteinExistence type="predicted"/>
<gene>
    <name evidence="2" type="ORF">WDV06_33450</name>
</gene>
<comment type="caution">
    <text evidence="2">The sequence shown here is derived from an EMBL/GenBank/DDBJ whole genome shotgun (WGS) entry which is preliminary data.</text>
</comment>
<organism evidence="2 3">
    <name type="scientific">Streptomyces racemochromogenes</name>
    <dbReference type="NCBI Taxonomy" id="67353"/>
    <lineage>
        <taxon>Bacteria</taxon>
        <taxon>Bacillati</taxon>
        <taxon>Actinomycetota</taxon>
        <taxon>Actinomycetes</taxon>
        <taxon>Kitasatosporales</taxon>
        <taxon>Streptomycetaceae</taxon>
        <taxon>Streptomyces</taxon>
    </lineage>
</organism>
<dbReference type="EMBL" id="JBBDHD010000164">
    <property type="protein sequence ID" value="MFH7599968.1"/>
    <property type="molecule type" value="Genomic_DNA"/>
</dbReference>
<evidence type="ECO:0000313" key="2">
    <source>
        <dbReference type="EMBL" id="MFH7599968.1"/>
    </source>
</evidence>
<dbReference type="InterPro" id="IPR006311">
    <property type="entry name" value="TAT_signal"/>
</dbReference>
<dbReference type="Proteomes" id="UP001610631">
    <property type="component" value="Unassembled WGS sequence"/>
</dbReference>
<keyword evidence="3" id="KW-1185">Reference proteome</keyword>
<dbReference type="PROSITE" id="PS51318">
    <property type="entry name" value="TAT"/>
    <property type="match status" value="1"/>
</dbReference>
<feature type="chain" id="PRO_5046245083" evidence="1">
    <location>
        <begin position="32"/>
        <end position="148"/>
    </location>
</feature>
<evidence type="ECO:0000256" key="1">
    <source>
        <dbReference type="SAM" id="SignalP"/>
    </source>
</evidence>
<name>A0ABW7PNT1_9ACTN</name>
<accession>A0ABW7PNT1</accession>
<feature type="signal peptide" evidence="1">
    <location>
        <begin position="1"/>
        <end position="31"/>
    </location>
</feature>
<reference evidence="2 3" key="1">
    <citation type="submission" date="2024-03" db="EMBL/GenBank/DDBJ databases">
        <title>Whole genome sequencing of Streptomyces racemochromogenes, to identify antimicrobial biosynthetic gene clusters.</title>
        <authorList>
            <person name="Suryawanshi P."/>
            <person name="Krishnaraj P.U."/>
            <person name="Arun Y.P."/>
            <person name="Suryawanshi M.P."/>
            <person name="Rakshit O."/>
        </authorList>
    </citation>
    <scope>NUCLEOTIDE SEQUENCE [LARGE SCALE GENOMIC DNA]</scope>
    <source>
        <strain evidence="2 3">AUDT626</strain>
    </source>
</reference>
<dbReference type="RefSeq" id="WP_395513583.1">
    <property type="nucleotide sequence ID" value="NZ_JBBDHD010000164.1"/>
</dbReference>
<sequence length="148" mass="16041">MRNARRTAMRLAVGAATLTAAVVATATSASAYVLTDIQTGSGKCPANWVCLWSESNFVRGNPAGGYDFGAVGSDQNVSDMGKFVFESKLFRWKGMQDSASSVVNNTGSGICFYEHNNYGGLEFRIGPREQWASVPGWINDRISSFKYC</sequence>
<dbReference type="Gene3D" id="2.60.20.10">
    <property type="entry name" value="Crystallins"/>
    <property type="match status" value="1"/>
</dbReference>
<protein>
    <submittedName>
        <fullName evidence="2">Peptidase inhibitor family I36 protein</fullName>
    </submittedName>
</protein>
<evidence type="ECO:0000313" key="3">
    <source>
        <dbReference type="Proteomes" id="UP001610631"/>
    </source>
</evidence>